<dbReference type="AlphaFoldDB" id="A0AA88IXL4"/>
<sequence>MRREVEELKDLVRGLCAKKDAEPLFYQENMPTVNQDNSFKANCTLQEKQPGVSDPPTMPVDSQECKLYIVDEIHGGQLLVTFGRAWMESLPTDTVHGIPLGEGNVRMSIIVLKLKKSSTTYFDVQGNNCGGGCEWICSLA</sequence>
<reference evidence="1" key="1">
    <citation type="submission" date="2023-07" db="EMBL/GenBank/DDBJ databases">
        <title>draft genome sequence of fig (Ficus carica).</title>
        <authorList>
            <person name="Takahashi T."/>
            <person name="Nishimura K."/>
        </authorList>
    </citation>
    <scope>NUCLEOTIDE SEQUENCE</scope>
</reference>
<gene>
    <name evidence="1" type="ORF">TIFTF001_026885</name>
</gene>
<protein>
    <submittedName>
        <fullName evidence="1">Uncharacterized protein</fullName>
    </submittedName>
</protein>
<dbReference type="EMBL" id="BTGU01000072">
    <property type="protein sequence ID" value="GMN57784.1"/>
    <property type="molecule type" value="Genomic_DNA"/>
</dbReference>
<comment type="caution">
    <text evidence="1">The sequence shown here is derived from an EMBL/GenBank/DDBJ whole genome shotgun (WGS) entry which is preliminary data.</text>
</comment>
<keyword evidence="2" id="KW-1185">Reference proteome</keyword>
<evidence type="ECO:0000313" key="2">
    <source>
        <dbReference type="Proteomes" id="UP001187192"/>
    </source>
</evidence>
<organism evidence="1 2">
    <name type="scientific">Ficus carica</name>
    <name type="common">Common fig</name>
    <dbReference type="NCBI Taxonomy" id="3494"/>
    <lineage>
        <taxon>Eukaryota</taxon>
        <taxon>Viridiplantae</taxon>
        <taxon>Streptophyta</taxon>
        <taxon>Embryophyta</taxon>
        <taxon>Tracheophyta</taxon>
        <taxon>Spermatophyta</taxon>
        <taxon>Magnoliopsida</taxon>
        <taxon>eudicotyledons</taxon>
        <taxon>Gunneridae</taxon>
        <taxon>Pentapetalae</taxon>
        <taxon>rosids</taxon>
        <taxon>fabids</taxon>
        <taxon>Rosales</taxon>
        <taxon>Moraceae</taxon>
        <taxon>Ficeae</taxon>
        <taxon>Ficus</taxon>
    </lineage>
</organism>
<accession>A0AA88IXL4</accession>
<name>A0AA88IXL4_FICCA</name>
<evidence type="ECO:0000313" key="1">
    <source>
        <dbReference type="EMBL" id="GMN57784.1"/>
    </source>
</evidence>
<proteinExistence type="predicted"/>
<dbReference type="Proteomes" id="UP001187192">
    <property type="component" value="Unassembled WGS sequence"/>
</dbReference>